<feature type="chain" id="PRO_5039483199" evidence="3">
    <location>
        <begin position="24"/>
        <end position="464"/>
    </location>
</feature>
<comment type="caution">
    <text evidence="4">The sequence shown here is derived from an EMBL/GenBank/DDBJ whole genome shotgun (WGS) entry which is preliminary data.</text>
</comment>
<evidence type="ECO:0000313" key="4">
    <source>
        <dbReference type="EMBL" id="HIQ82395.1"/>
    </source>
</evidence>
<proteinExistence type="predicted"/>
<evidence type="ECO:0000256" key="3">
    <source>
        <dbReference type="SAM" id="SignalP"/>
    </source>
</evidence>
<dbReference type="AlphaFoldDB" id="A0A9D0ZKV6"/>
<evidence type="ECO:0000256" key="1">
    <source>
        <dbReference type="SAM" id="Coils"/>
    </source>
</evidence>
<organism evidence="4 5">
    <name type="scientific">Candidatus Pullichristensenella stercorigallinarum</name>
    <dbReference type="NCBI Taxonomy" id="2840909"/>
    <lineage>
        <taxon>Bacteria</taxon>
        <taxon>Bacillati</taxon>
        <taxon>Bacillota</taxon>
        <taxon>Clostridia</taxon>
        <taxon>Candidatus Pullichristensenella</taxon>
    </lineage>
</organism>
<evidence type="ECO:0000313" key="5">
    <source>
        <dbReference type="Proteomes" id="UP000824260"/>
    </source>
</evidence>
<feature type="signal peptide" evidence="3">
    <location>
        <begin position="1"/>
        <end position="23"/>
    </location>
</feature>
<evidence type="ECO:0000256" key="2">
    <source>
        <dbReference type="SAM" id="MobiDB-lite"/>
    </source>
</evidence>
<dbReference type="SUPFAM" id="SSF109998">
    <property type="entry name" value="Triger factor/SurA peptide-binding domain-like"/>
    <property type="match status" value="1"/>
</dbReference>
<name>A0A9D0ZKV6_9FIRM</name>
<feature type="coiled-coil region" evidence="1">
    <location>
        <begin position="24"/>
        <end position="51"/>
    </location>
</feature>
<protein>
    <submittedName>
        <fullName evidence="4">Uncharacterized protein</fullName>
    </submittedName>
</protein>
<gene>
    <name evidence="4" type="ORF">IAA52_04775</name>
</gene>
<dbReference type="GO" id="GO:0003755">
    <property type="term" value="F:peptidyl-prolyl cis-trans isomerase activity"/>
    <property type="evidence" value="ECO:0007669"/>
    <property type="project" value="InterPro"/>
</dbReference>
<dbReference type="Gene3D" id="3.10.50.40">
    <property type="match status" value="1"/>
</dbReference>
<sequence length="464" mass="50949">MTLKRIFCALLCLLLIVGAPVMAEEDKDARIAELEAQVAELQAQVDAYHLKEIVASFDGGEVPLEDAEQLYNEYVNMYAQYGIDIAAYGMEDMLRESVITALAEDAIVGYMAGQLGMGLTEDQETAFAEEAETTYQSILDSYYQNYFASQYETEEEGRAAAEAYLADMGYTSQYVLDGLRQTQLNTNVYDYVTGDVTISEEEVQTAYDEYVAADEANYTSSAYSFETAFTNGTTIYYTPEGYRNVKHILFRFDDDQAARYEELDSLLVDLEAEQIAAAEAEAATPAPEATEAAETDAAEMATAEPETHRLASEIEADIAAAEAELEALYAELLPEAEAAIERFNNGEDIEALIEELNDDTGMPDTGYAVSETAEVSSQAWDPAFTEGALSIEEVGGLSAPVYGSYGIHLIYYVGDLTAGATPLEDVHDTVESLALQSKIEQTYSDQMEAWKEELNLATYPENMA</sequence>
<keyword evidence="1" id="KW-0175">Coiled coil</keyword>
<dbReference type="InterPro" id="IPR027304">
    <property type="entry name" value="Trigger_fact/SurA_dom_sf"/>
</dbReference>
<keyword evidence="3" id="KW-0732">Signal</keyword>
<feature type="region of interest" description="Disordered" evidence="2">
    <location>
        <begin position="280"/>
        <end position="306"/>
    </location>
</feature>
<reference evidence="4" key="1">
    <citation type="submission" date="2020-10" db="EMBL/GenBank/DDBJ databases">
        <authorList>
            <person name="Gilroy R."/>
        </authorList>
    </citation>
    <scope>NUCLEOTIDE SEQUENCE</scope>
    <source>
        <strain evidence="4">ChiSjej6B24-2974</strain>
    </source>
</reference>
<dbReference type="InterPro" id="IPR046357">
    <property type="entry name" value="PPIase_dom_sf"/>
</dbReference>
<dbReference type="Proteomes" id="UP000824260">
    <property type="component" value="Unassembled WGS sequence"/>
</dbReference>
<accession>A0A9D0ZKV6</accession>
<reference evidence="4" key="2">
    <citation type="journal article" date="2021" name="PeerJ">
        <title>Extensive microbial diversity within the chicken gut microbiome revealed by metagenomics and culture.</title>
        <authorList>
            <person name="Gilroy R."/>
            <person name="Ravi A."/>
            <person name="Getino M."/>
            <person name="Pursley I."/>
            <person name="Horton D.L."/>
            <person name="Alikhan N.F."/>
            <person name="Baker D."/>
            <person name="Gharbi K."/>
            <person name="Hall N."/>
            <person name="Watson M."/>
            <person name="Adriaenssens E.M."/>
            <person name="Foster-Nyarko E."/>
            <person name="Jarju S."/>
            <person name="Secka A."/>
            <person name="Antonio M."/>
            <person name="Oren A."/>
            <person name="Chaudhuri R.R."/>
            <person name="La Ragione R."/>
            <person name="Hildebrand F."/>
            <person name="Pallen M.J."/>
        </authorList>
    </citation>
    <scope>NUCLEOTIDE SEQUENCE</scope>
    <source>
        <strain evidence="4">ChiSjej6B24-2974</strain>
    </source>
</reference>
<feature type="compositionally biased region" description="Low complexity" evidence="2">
    <location>
        <begin position="280"/>
        <end position="290"/>
    </location>
</feature>
<dbReference type="EMBL" id="DVFZ01000048">
    <property type="protein sequence ID" value="HIQ82395.1"/>
    <property type="molecule type" value="Genomic_DNA"/>
</dbReference>